<evidence type="ECO:0000256" key="4">
    <source>
        <dbReference type="SAM" id="MobiDB-lite"/>
    </source>
</evidence>
<feature type="transmembrane region" description="Helical" evidence="5">
    <location>
        <begin position="109"/>
        <end position="128"/>
    </location>
</feature>
<dbReference type="Pfam" id="PF07730">
    <property type="entry name" value="HisKA_3"/>
    <property type="match status" value="1"/>
</dbReference>
<keyword evidence="5" id="KW-0812">Transmembrane</keyword>
<dbReference type="SUPFAM" id="SSF55874">
    <property type="entry name" value="ATPase domain of HSP90 chaperone/DNA topoisomerase II/histidine kinase"/>
    <property type="match status" value="1"/>
</dbReference>
<feature type="transmembrane region" description="Helical" evidence="5">
    <location>
        <begin position="51"/>
        <end position="74"/>
    </location>
</feature>
<dbReference type="EMBL" id="JABBXF010000033">
    <property type="protein sequence ID" value="NVK79131.1"/>
    <property type="molecule type" value="Genomic_DNA"/>
</dbReference>
<feature type="transmembrane region" description="Helical" evidence="5">
    <location>
        <begin position="135"/>
        <end position="163"/>
    </location>
</feature>
<dbReference type="PANTHER" id="PTHR24421">
    <property type="entry name" value="NITRATE/NITRITE SENSOR PROTEIN NARX-RELATED"/>
    <property type="match status" value="1"/>
</dbReference>
<reference evidence="7 8" key="1">
    <citation type="submission" date="2020-04" db="EMBL/GenBank/DDBJ databases">
        <title>Draft Genome Sequence of Streptomyces morookaense DSM 40503, an 8-azaguanine-producing strain.</title>
        <authorList>
            <person name="Qi J."/>
            <person name="Gao J.-M."/>
        </authorList>
    </citation>
    <scope>NUCLEOTIDE SEQUENCE [LARGE SCALE GENOMIC DNA]</scope>
    <source>
        <strain evidence="7 8">DSM 40503</strain>
    </source>
</reference>
<evidence type="ECO:0000313" key="8">
    <source>
        <dbReference type="Proteomes" id="UP000587462"/>
    </source>
</evidence>
<evidence type="ECO:0000259" key="6">
    <source>
        <dbReference type="PROSITE" id="PS50109"/>
    </source>
</evidence>
<dbReference type="InterPro" id="IPR011712">
    <property type="entry name" value="Sig_transdc_His_kin_sub3_dim/P"/>
</dbReference>
<feature type="transmembrane region" description="Helical" evidence="5">
    <location>
        <begin position="183"/>
        <end position="205"/>
    </location>
</feature>
<evidence type="ECO:0000256" key="5">
    <source>
        <dbReference type="SAM" id="Phobius"/>
    </source>
</evidence>
<evidence type="ECO:0000256" key="1">
    <source>
        <dbReference type="ARBA" id="ARBA00022679"/>
    </source>
</evidence>
<protein>
    <submittedName>
        <fullName evidence="7">Sensor histidine kinase</fullName>
    </submittedName>
</protein>
<keyword evidence="8" id="KW-1185">Reference proteome</keyword>
<evidence type="ECO:0000313" key="7">
    <source>
        <dbReference type="EMBL" id="NVK79131.1"/>
    </source>
</evidence>
<keyword evidence="2 7" id="KW-0418">Kinase</keyword>
<dbReference type="AlphaFoldDB" id="A0A7Y7B4Z6"/>
<sequence>MPEDVSLEEPQRRVTVPTDAENGAGRPGGPAPGNLQQPPTAAAEEDSGQGWLLRIILGWHASFTLMGIVLEVLLWADDAPWFAHLALAGLAASYITLGAPALSGTRPPWSGRVFLAIAYAGTLFLTAIDDRAPIALYLVLPISFALLSPISLAAACGAGVTLLSDAIYLRHHGFAAKAIGETALQNATTWLFALLVGFFVTQLLVENRRRGELIAQLEESRALLTSAYHEAGVMAERHRLAQEIHDTIGQGLTSTLMLIRAADAAAFSDPGRVRERLALAQKTVSENLAEARAVVTSSGPLHLRSAPLDTAIKNITARLGDELGIVAEAHIAGTPLPLDSAVQVVLLRCAQEALANVRKHAGAGDVRVRLSYHPKSVLLEITDDGKGFDPEQTQGFGLRGMRSRAEQVNGTVNVESRLGEGTRVTVEVAWKQ</sequence>
<gene>
    <name evidence="7" type="ORF">HG542_15840</name>
</gene>
<dbReference type="RefSeq" id="WP_171081910.1">
    <property type="nucleotide sequence ID" value="NZ_BNBU01000004.1"/>
</dbReference>
<dbReference type="GO" id="GO:0000155">
    <property type="term" value="F:phosphorelay sensor kinase activity"/>
    <property type="evidence" value="ECO:0007669"/>
    <property type="project" value="InterPro"/>
</dbReference>
<dbReference type="Gene3D" id="1.20.5.1930">
    <property type="match status" value="1"/>
</dbReference>
<keyword evidence="1" id="KW-0808">Transferase</keyword>
<keyword evidence="5" id="KW-0472">Membrane</keyword>
<feature type="transmembrane region" description="Helical" evidence="5">
    <location>
        <begin position="81"/>
        <end position="103"/>
    </location>
</feature>
<dbReference type="PANTHER" id="PTHR24421:SF62">
    <property type="entry name" value="SENSORY TRANSDUCTION HISTIDINE KINASE"/>
    <property type="match status" value="1"/>
</dbReference>
<keyword evidence="5" id="KW-1133">Transmembrane helix</keyword>
<comment type="caution">
    <text evidence="7">The sequence shown here is derived from an EMBL/GenBank/DDBJ whole genome shotgun (WGS) entry which is preliminary data.</text>
</comment>
<dbReference type="InterPro" id="IPR005467">
    <property type="entry name" value="His_kinase_dom"/>
</dbReference>
<dbReference type="Pfam" id="PF02518">
    <property type="entry name" value="HATPase_c"/>
    <property type="match status" value="1"/>
</dbReference>
<dbReference type="InterPro" id="IPR003594">
    <property type="entry name" value="HATPase_dom"/>
</dbReference>
<feature type="domain" description="Histidine kinase" evidence="6">
    <location>
        <begin position="346"/>
        <end position="432"/>
    </location>
</feature>
<dbReference type="PROSITE" id="PS50109">
    <property type="entry name" value="HIS_KIN"/>
    <property type="match status" value="1"/>
</dbReference>
<dbReference type="Gene3D" id="3.30.565.10">
    <property type="entry name" value="Histidine kinase-like ATPase, C-terminal domain"/>
    <property type="match status" value="1"/>
</dbReference>
<dbReference type="GO" id="GO:0046983">
    <property type="term" value="F:protein dimerization activity"/>
    <property type="evidence" value="ECO:0007669"/>
    <property type="project" value="InterPro"/>
</dbReference>
<dbReference type="CDD" id="cd16917">
    <property type="entry name" value="HATPase_UhpB-NarQ-NarX-like"/>
    <property type="match status" value="1"/>
</dbReference>
<dbReference type="SMART" id="SM00387">
    <property type="entry name" value="HATPase_c"/>
    <property type="match status" value="1"/>
</dbReference>
<name>A0A7Y7B4Z6_STRMO</name>
<evidence type="ECO:0000256" key="3">
    <source>
        <dbReference type="ARBA" id="ARBA00023012"/>
    </source>
</evidence>
<proteinExistence type="predicted"/>
<dbReference type="InterPro" id="IPR017205">
    <property type="entry name" value="Sig_transdc_His_kinase_ChrS"/>
</dbReference>
<dbReference type="PIRSF" id="PIRSF037434">
    <property type="entry name" value="STHK_ChrS"/>
    <property type="match status" value="1"/>
</dbReference>
<accession>A0A7Y7B4Z6</accession>
<dbReference type="Proteomes" id="UP000587462">
    <property type="component" value="Unassembled WGS sequence"/>
</dbReference>
<feature type="region of interest" description="Disordered" evidence="4">
    <location>
        <begin position="1"/>
        <end position="43"/>
    </location>
</feature>
<keyword evidence="3" id="KW-0902">Two-component regulatory system</keyword>
<organism evidence="7 8">
    <name type="scientific">Streptomyces morookaense</name>
    <name type="common">Streptoverticillium morookaense</name>
    <dbReference type="NCBI Taxonomy" id="1970"/>
    <lineage>
        <taxon>Bacteria</taxon>
        <taxon>Bacillati</taxon>
        <taxon>Actinomycetota</taxon>
        <taxon>Actinomycetes</taxon>
        <taxon>Kitasatosporales</taxon>
        <taxon>Streptomycetaceae</taxon>
        <taxon>Streptomyces</taxon>
    </lineage>
</organism>
<dbReference type="InterPro" id="IPR036890">
    <property type="entry name" value="HATPase_C_sf"/>
</dbReference>
<evidence type="ECO:0000256" key="2">
    <source>
        <dbReference type="ARBA" id="ARBA00022777"/>
    </source>
</evidence>
<dbReference type="GO" id="GO:0016020">
    <property type="term" value="C:membrane"/>
    <property type="evidence" value="ECO:0007669"/>
    <property type="project" value="InterPro"/>
</dbReference>
<dbReference type="InterPro" id="IPR050482">
    <property type="entry name" value="Sensor_HK_TwoCompSys"/>
</dbReference>